<evidence type="ECO:0000313" key="3">
    <source>
        <dbReference type="Proteomes" id="UP000321532"/>
    </source>
</evidence>
<organism evidence="2 3">
    <name type="scientific">Adhaeribacter aerolatus</name>
    <dbReference type="NCBI Taxonomy" id="670289"/>
    <lineage>
        <taxon>Bacteria</taxon>
        <taxon>Pseudomonadati</taxon>
        <taxon>Bacteroidota</taxon>
        <taxon>Cytophagia</taxon>
        <taxon>Cytophagales</taxon>
        <taxon>Hymenobacteraceae</taxon>
        <taxon>Adhaeribacter</taxon>
    </lineage>
</organism>
<sequence>MVLASIGIGMAGPVPLSPNKRKDNDNGIKIELVEAKEEDSLQSDTEQMNQE</sequence>
<protein>
    <submittedName>
        <fullName evidence="2">Uncharacterized protein</fullName>
    </submittedName>
</protein>
<evidence type="ECO:0000313" key="2">
    <source>
        <dbReference type="EMBL" id="GEO07264.1"/>
    </source>
</evidence>
<keyword evidence="3" id="KW-1185">Reference proteome</keyword>
<evidence type="ECO:0000256" key="1">
    <source>
        <dbReference type="SAM" id="MobiDB-lite"/>
    </source>
</evidence>
<dbReference type="EMBL" id="BJYS01000056">
    <property type="protein sequence ID" value="GEO07264.1"/>
    <property type="molecule type" value="Genomic_DNA"/>
</dbReference>
<gene>
    <name evidence="2" type="ORF">AAE02nite_49280</name>
</gene>
<name>A0A512B5P9_9BACT</name>
<feature type="region of interest" description="Disordered" evidence="1">
    <location>
        <begin position="1"/>
        <end position="27"/>
    </location>
</feature>
<reference evidence="2 3" key="1">
    <citation type="submission" date="2019-07" db="EMBL/GenBank/DDBJ databases">
        <title>Whole genome shotgun sequence of Adhaeribacter aerolatus NBRC 106133.</title>
        <authorList>
            <person name="Hosoyama A."/>
            <person name="Uohara A."/>
            <person name="Ohji S."/>
            <person name="Ichikawa N."/>
        </authorList>
    </citation>
    <scope>NUCLEOTIDE SEQUENCE [LARGE SCALE GENOMIC DNA]</scope>
    <source>
        <strain evidence="2 3">NBRC 106133</strain>
    </source>
</reference>
<accession>A0A512B5P9</accession>
<dbReference type="Proteomes" id="UP000321532">
    <property type="component" value="Unassembled WGS sequence"/>
</dbReference>
<comment type="caution">
    <text evidence="2">The sequence shown here is derived from an EMBL/GenBank/DDBJ whole genome shotgun (WGS) entry which is preliminary data.</text>
</comment>
<proteinExistence type="predicted"/>
<dbReference type="AlphaFoldDB" id="A0A512B5P9"/>